<protein>
    <submittedName>
        <fullName evidence="3">Uncharacterized protein</fullName>
    </submittedName>
</protein>
<keyword evidence="1" id="KW-0175">Coiled coil</keyword>
<dbReference type="AlphaFoldDB" id="A0A9P6UZI7"/>
<evidence type="ECO:0000256" key="1">
    <source>
        <dbReference type="SAM" id="Coils"/>
    </source>
</evidence>
<keyword evidence="4" id="KW-1185">Reference proteome</keyword>
<organism evidence="3 4">
    <name type="scientific">Dissophora globulifera</name>
    <dbReference type="NCBI Taxonomy" id="979702"/>
    <lineage>
        <taxon>Eukaryota</taxon>
        <taxon>Fungi</taxon>
        <taxon>Fungi incertae sedis</taxon>
        <taxon>Mucoromycota</taxon>
        <taxon>Mortierellomycotina</taxon>
        <taxon>Mortierellomycetes</taxon>
        <taxon>Mortierellales</taxon>
        <taxon>Mortierellaceae</taxon>
        <taxon>Dissophora</taxon>
    </lineage>
</organism>
<dbReference type="OrthoDB" id="2446071at2759"/>
<dbReference type="EMBL" id="JAAAIP010000011">
    <property type="protein sequence ID" value="KAG0329760.1"/>
    <property type="molecule type" value="Genomic_DNA"/>
</dbReference>
<feature type="compositionally biased region" description="Low complexity" evidence="2">
    <location>
        <begin position="241"/>
        <end position="252"/>
    </location>
</feature>
<feature type="region of interest" description="Disordered" evidence="2">
    <location>
        <begin position="241"/>
        <end position="260"/>
    </location>
</feature>
<evidence type="ECO:0000313" key="3">
    <source>
        <dbReference type="EMBL" id="KAG0329760.1"/>
    </source>
</evidence>
<name>A0A9P6UZI7_9FUNG</name>
<gene>
    <name evidence="3" type="ORF">BGZ99_000495</name>
</gene>
<dbReference type="Proteomes" id="UP000738325">
    <property type="component" value="Unassembled WGS sequence"/>
</dbReference>
<evidence type="ECO:0000256" key="2">
    <source>
        <dbReference type="SAM" id="MobiDB-lite"/>
    </source>
</evidence>
<accession>A0A9P6UZI7</accession>
<proteinExistence type="predicted"/>
<feature type="coiled-coil region" evidence="1">
    <location>
        <begin position="184"/>
        <end position="218"/>
    </location>
</feature>
<reference evidence="3" key="1">
    <citation type="journal article" date="2020" name="Fungal Divers.">
        <title>Resolving the Mortierellaceae phylogeny through synthesis of multi-gene phylogenetics and phylogenomics.</title>
        <authorList>
            <person name="Vandepol N."/>
            <person name="Liber J."/>
            <person name="Desiro A."/>
            <person name="Na H."/>
            <person name="Kennedy M."/>
            <person name="Barry K."/>
            <person name="Grigoriev I.V."/>
            <person name="Miller A.N."/>
            <person name="O'Donnell K."/>
            <person name="Stajich J.E."/>
            <person name="Bonito G."/>
        </authorList>
    </citation>
    <scope>NUCLEOTIDE SEQUENCE</scope>
    <source>
        <strain evidence="3">REB-010B</strain>
    </source>
</reference>
<sequence>MTRITGPATQSFREERSSRTFTIDALYDKKTGQHVIRWTDVLQVCKGASYVSSNGKLVPFLTDEDLENLIPLRIAYQQDTIFDVVFAATAHIMDISSYNTTAVDGTAHIQATTHQISNLSIASDDPFKALVVLGSDTADLTPRAQVSFMAYSQLYKSFLAAVKAGQQTQVVEIKSAMDVHFDRLQQEMDRNHNLLVQLRDLQQKIDDQQQEMLNMQRQTLNHLAVIQNRLQAILTRTTSCTSTLSHDSSSSSRNPNAVGT</sequence>
<evidence type="ECO:0000313" key="4">
    <source>
        <dbReference type="Proteomes" id="UP000738325"/>
    </source>
</evidence>
<comment type="caution">
    <text evidence="3">The sequence shown here is derived from an EMBL/GenBank/DDBJ whole genome shotgun (WGS) entry which is preliminary data.</text>
</comment>